<comment type="similarity">
    <text evidence="1">Belongs to the phosducin family.</text>
</comment>
<evidence type="ECO:0000256" key="1">
    <source>
        <dbReference type="ARBA" id="ARBA00009686"/>
    </source>
</evidence>
<feature type="region of interest" description="Disordered" evidence="2">
    <location>
        <begin position="1"/>
        <end position="22"/>
    </location>
</feature>
<dbReference type="PANTHER" id="PTHR45809">
    <property type="entry name" value="VIRAL IAP-ASSOCIATED FACTOR HOMOLOG"/>
    <property type="match status" value="1"/>
</dbReference>
<reference evidence="3" key="2">
    <citation type="submission" date="2014-07" db="EMBL/GenBank/DDBJ databases">
        <authorList>
            <person name="Hull J."/>
        </authorList>
    </citation>
    <scope>NUCLEOTIDE SEQUENCE</scope>
</reference>
<dbReference type="GO" id="GO:0006457">
    <property type="term" value="P:protein folding"/>
    <property type="evidence" value="ECO:0007669"/>
    <property type="project" value="TreeGrafter"/>
</dbReference>
<dbReference type="EMBL" id="GBHO01013019">
    <property type="protein sequence ID" value="JAG30585.1"/>
    <property type="molecule type" value="Transcribed_RNA"/>
</dbReference>
<evidence type="ECO:0000313" key="3">
    <source>
        <dbReference type="EMBL" id="JAG30585.1"/>
    </source>
</evidence>
<dbReference type="GO" id="GO:0005737">
    <property type="term" value="C:cytoplasm"/>
    <property type="evidence" value="ECO:0007669"/>
    <property type="project" value="TreeGrafter"/>
</dbReference>
<dbReference type="SUPFAM" id="SSF52833">
    <property type="entry name" value="Thioredoxin-like"/>
    <property type="match status" value="1"/>
</dbReference>
<name>A0A0A9YM23_LYGHE</name>
<dbReference type="Gene3D" id="3.40.30.10">
    <property type="entry name" value="Glutaredoxin"/>
    <property type="match status" value="1"/>
</dbReference>
<dbReference type="InterPro" id="IPR036249">
    <property type="entry name" value="Thioredoxin-like_sf"/>
</dbReference>
<accession>A0A0A9YM23</accession>
<evidence type="ECO:0000256" key="2">
    <source>
        <dbReference type="SAM" id="MobiDB-lite"/>
    </source>
</evidence>
<dbReference type="InterPro" id="IPR051498">
    <property type="entry name" value="Phosducin-like_chap/apop_reg"/>
</dbReference>
<protein>
    <submittedName>
        <fullName evidence="3">Phosducin-like protein 2</fullName>
    </submittedName>
</protein>
<organism evidence="3">
    <name type="scientific">Lygus hesperus</name>
    <name type="common">Western plant bug</name>
    <dbReference type="NCBI Taxonomy" id="30085"/>
    <lineage>
        <taxon>Eukaryota</taxon>
        <taxon>Metazoa</taxon>
        <taxon>Ecdysozoa</taxon>
        <taxon>Arthropoda</taxon>
        <taxon>Hexapoda</taxon>
        <taxon>Insecta</taxon>
        <taxon>Pterygota</taxon>
        <taxon>Neoptera</taxon>
        <taxon>Paraneoptera</taxon>
        <taxon>Hemiptera</taxon>
        <taxon>Heteroptera</taxon>
        <taxon>Panheteroptera</taxon>
        <taxon>Cimicomorpha</taxon>
        <taxon>Miridae</taxon>
        <taxon>Mirini</taxon>
        <taxon>Lygus</taxon>
    </lineage>
</organism>
<proteinExistence type="inferred from homology"/>
<sequence length="141" mass="15630">MWRTAQQGRKPAAGRVESVEPEDFEEKVVKPSHHQPVVMCIHVPEAAASQRMVQLLSELSTRFTHTIFTKMVASEAIARFPPQDAPAVLCYKDGVKVAQFVQLRAFHGPSTTADDVEWALAQLGIVSSEMVEDPREAALFD</sequence>
<reference evidence="3" key="1">
    <citation type="journal article" date="2014" name="PLoS ONE">
        <title>Transcriptome-Based Identification of ABC Transporters in the Western Tarnished Plant Bug Lygus hesperus.</title>
        <authorList>
            <person name="Hull J.J."/>
            <person name="Chaney K."/>
            <person name="Geib S.M."/>
            <person name="Fabrick J.A."/>
            <person name="Brent C.S."/>
            <person name="Walsh D."/>
            <person name="Lavine L.C."/>
        </authorList>
    </citation>
    <scope>NUCLEOTIDE SEQUENCE</scope>
</reference>
<dbReference type="PANTHER" id="PTHR45809:SF3">
    <property type="entry name" value="VIRAL IAP-ASSOCIATED FACTOR HOMOLOG"/>
    <property type="match status" value="1"/>
</dbReference>
<gene>
    <name evidence="3" type="primary">phlp2</name>
    <name evidence="3" type="ORF">CM83_3426</name>
</gene>
<dbReference type="AlphaFoldDB" id="A0A0A9YM23"/>